<proteinExistence type="predicted"/>
<feature type="transmembrane region" description="Helical" evidence="1">
    <location>
        <begin position="28"/>
        <end position="46"/>
    </location>
</feature>
<feature type="transmembrane region" description="Helical" evidence="1">
    <location>
        <begin position="66"/>
        <end position="87"/>
    </location>
</feature>
<keyword evidence="1" id="KW-0472">Membrane</keyword>
<sequence length="129" mass="15132">MLIQIVIGILFFIGVYILISDEQKWLRVTTYSYIILLTIIFAIGYITELNSLQNSELFDISALQQWVYVFGYLYSVPLMIVSAYIWIPYPKKYKTLRSRVLMIALIIFIIMTTGHFLNLFFRLLFLGIA</sequence>
<feature type="transmembrane region" description="Helical" evidence="1">
    <location>
        <begin position="6"/>
        <end position="21"/>
    </location>
</feature>
<dbReference type="RefSeq" id="WP_147211573.1">
    <property type="nucleotide sequence ID" value="NZ_BJYM01000015.1"/>
</dbReference>
<dbReference type="EMBL" id="BJYM01000015">
    <property type="protein sequence ID" value="GEN88659.1"/>
    <property type="molecule type" value="Genomic_DNA"/>
</dbReference>
<reference evidence="2 3" key="1">
    <citation type="submission" date="2019-07" db="EMBL/GenBank/DDBJ databases">
        <title>Whole genome shotgun sequence of Oceanobacillus sojae NBRC 105379.</title>
        <authorList>
            <person name="Hosoyama A."/>
            <person name="Uohara A."/>
            <person name="Ohji S."/>
            <person name="Ichikawa N."/>
        </authorList>
    </citation>
    <scope>NUCLEOTIDE SEQUENCE [LARGE SCALE GENOMIC DNA]</scope>
    <source>
        <strain evidence="2 3">NBRC 105379</strain>
    </source>
</reference>
<dbReference type="AlphaFoldDB" id="A0A511ZMP5"/>
<keyword evidence="1" id="KW-1133">Transmembrane helix</keyword>
<evidence type="ECO:0000313" key="3">
    <source>
        <dbReference type="Proteomes" id="UP000321558"/>
    </source>
</evidence>
<feature type="transmembrane region" description="Helical" evidence="1">
    <location>
        <begin position="99"/>
        <end position="121"/>
    </location>
</feature>
<protein>
    <submittedName>
        <fullName evidence="2">Uncharacterized protein</fullName>
    </submittedName>
</protein>
<accession>A0A511ZMP5</accession>
<dbReference type="OrthoDB" id="2719769at2"/>
<dbReference type="Proteomes" id="UP000321558">
    <property type="component" value="Unassembled WGS sequence"/>
</dbReference>
<keyword evidence="3" id="KW-1185">Reference proteome</keyword>
<keyword evidence="1" id="KW-0812">Transmembrane</keyword>
<comment type="caution">
    <text evidence="2">The sequence shown here is derived from an EMBL/GenBank/DDBJ whole genome shotgun (WGS) entry which is preliminary data.</text>
</comment>
<evidence type="ECO:0000313" key="2">
    <source>
        <dbReference type="EMBL" id="GEN88659.1"/>
    </source>
</evidence>
<name>A0A511ZMP5_9BACI</name>
<organism evidence="2 3">
    <name type="scientific">Oceanobacillus sojae</name>
    <dbReference type="NCBI Taxonomy" id="582851"/>
    <lineage>
        <taxon>Bacteria</taxon>
        <taxon>Bacillati</taxon>
        <taxon>Bacillota</taxon>
        <taxon>Bacilli</taxon>
        <taxon>Bacillales</taxon>
        <taxon>Bacillaceae</taxon>
        <taxon>Oceanobacillus</taxon>
    </lineage>
</organism>
<evidence type="ECO:0000256" key="1">
    <source>
        <dbReference type="SAM" id="Phobius"/>
    </source>
</evidence>
<gene>
    <name evidence="2" type="ORF">OSO01_33980</name>
</gene>